<protein>
    <recommendedName>
        <fullName evidence="7">Major facilitator superfamily (MFS) profile domain-containing protein</fullName>
    </recommendedName>
</protein>
<sequence length="569" mass="60711">MSREEASVVSAATDTVNANAPVDSSPSVEKAQPAVAIPAQDEFPGTAKVISIMTCVYGIMFLGGLDRTIVSTATPAITNEFHSLGDVGWYGSAYLIAATAFVPFIGKIYRQYDPKWVFIATFLLFEIGSVVCGAANSSVTFIVGRAIAGLGNGGSFTGMMTIMVYIIPLHKRPMYQAIGGLSIGVTSVLGPLIGGAFTTDVSWRWCFYINLCVGMPFVGYLVFFLKLPNMPKKDRQSFREQCRKLDPAGTTVFIGSITSLLLAVQWGGSTYAWSNGRIIALFVVFGVTMPIFVWIQHLAGEDASMPLRIITQRSVALATIYATLVGGSLTSLIYYVPLWFQAVENVSAIESGVRTIPMMLAMMLGALLAGAFVRRQGYYVPPMILAGVLSPIGAGLVSTFWLDTSEGKWIGYQIIYGFGIGVGLQQTGLAIQAVLDRKDVPIGGAFNFFGMGLGGGIFVSVTDNIFINQFAANLKGIPNLPPDFAKDAGATALRKLVPADELHQVLVAYNGALKDCFYVGVALAALLGPVALGMEWKDIRKKPQGQTKSAAVPADSGDKKDETVKGGEV</sequence>
<dbReference type="FunFam" id="1.20.1250.20:FF:000196">
    <property type="entry name" value="MFS toxin efflux pump (AflT)"/>
    <property type="match status" value="1"/>
</dbReference>
<feature type="transmembrane region" description="Helical" evidence="6">
    <location>
        <begin position="142"/>
        <end position="167"/>
    </location>
</feature>
<feature type="transmembrane region" description="Helical" evidence="6">
    <location>
        <begin position="517"/>
        <end position="534"/>
    </location>
</feature>
<dbReference type="Gene3D" id="1.20.1250.20">
    <property type="entry name" value="MFS general substrate transporter like domains"/>
    <property type="match status" value="1"/>
</dbReference>
<gene>
    <name evidence="8" type="ORF">OHK93_007374</name>
</gene>
<keyword evidence="2 6" id="KW-0812">Transmembrane</keyword>
<dbReference type="InterPro" id="IPR020846">
    <property type="entry name" value="MFS_dom"/>
</dbReference>
<keyword evidence="4 6" id="KW-0472">Membrane</keyword>
<dbReference type="PROSITE" id="PS50850">
    <property type="entry name" value="MFS"/>
    <property type="match status" value="1"/>
</dbReference>
<dbReference type="GO" id="GO:0022857">
    <property type="term" value="F:transmembrane transporter activity"/>
    <property type="evidence" value="ECO:0007669"/>
    <property type="project" value="InterPro"/>
</dbReference>
<feature type="transmembrane region" description="Helical" evidence="6">
    <location>
        <begin position="207"/>
        <end position="227"/>
    </location>
</feature>
<evidence type="ECO:0000256" key="3">
    <source>
        <dbReference type="ARBA" id="ARBA00022989"/>
    </source>
</evidence>
<evidence type="ECO:0000313" key="9">
    <source>
        <dbReference type="Proteomes" id="UP001161017"/>
    </source>
</evidence>
<evidence type="ECO:0000259" key="7">
    <source>
        <dbReference type="PROSITE" id="PS50850"/>
    </source>
</evidence>
<feature type="transmembrane region" description="Helical" evidence="6">
    <location>
        <begin position="414"/>
        <end position="435"/>
    </location>
</feature>
<feature type="transmembrane region" description="Helical" evidence="6">
    <location>
        <begin position="380"/>
        <end position="402"/>
    </location>
</feature>
<feature type="transmembrane region" description="Helical" evidence="6">
    <location>
        <begin position="356"/>
        <end position="373"/>
    </location>
</feature>
<comment type="caution">
    <text evidence="8">The sequence shown here is derived from an EMBL/GenBank/DDBJ whole genome shotgun (WGS) entry which is preliminary data.</text>
</comment>
<feature type="transmembrane region" description="Helical" evidence="6">
    <location>
        <begin position="116"/>
        <end position="136"/>
    </location>
</feature>
<feature type="compositionally biased region" description="Basic and acidic residues" evidence="5">
    <location>
        <begin position="556"/>
        <end position="569"/>
    </location>
</feature>
<feature type="domain" description="Major facilitator superfamily (MFS) profile" evidence="7">
    <location>
        <begin position="52"/>
        <end position="569"/>
    </location>
</feature>
<dbReference type="PANTHER" id="PTHR23501">
    <property type="entry name" value="MAJOR FACILITATOR SUPERFAMILY"/>
    <property type="match status" value="1"/>
</dbReference>
<dbReference type="InterPro" id="IPR036259">
    <property type="entry name" value="MFS_trans_sf"/>
</dbReference>
<name>A0AA43TVG5_9LECA</name>
<evidence type="ECO:0000313" key="8">
    <source>
        <dbReference type="EMBL" id="MDI1488100.1"/>
    </source>
</evidence>
<dbReference type="AlphaFoldDB" id="A0AA43TVG5"/>
<feature type="region of interest" description="Disordered" evidence="5">
    <location>
        <begin position="542"/>
        <end position="569"/>
    </location>
</feature>
<dbReference type="Pfam" id="PF07690">
    <property type="entry name" value="MFS_1"/>
    <property type="match status" value="1"/>
</dbReference>
<feature type="transmembrane region" description="Helical" evidence="6">
    <location>
        <begin position="278"/>
        <end position="295"/>
    </location>
</feature>
<dbReference type="SUPFAM" id="SSF103473">
    <property type="entry name" value="MFS general substrate transporter"/>
    <property type="match status" value="1"/>
</dbReference>
<dbReference type="InterPro" id="IPR011701">
    <property type="entry name" value="MFS"/>
</dbReference>
<dbReference type="Proteomes" id="UP001161017">
    <property type="component" value="Unassembled WGS sequence"/>
</dbReference>
<reference evidence="8" key="1">
    <citation type="journal article" date="2023" name="Genome Biol. Evol.">
        <title>First Whole Genome Sequence and Flow Cytometry Genome Size Data for the Lichen-Forming Fungus Ramalina farinacea (Ascomycota).</title>
        <authorList>
            <person name="Llewellyn T."/>
            <person name="Mian S."/>
            <person name="Hill R."/>
            <person name="Leitch I.J."/>
            <person name="Gaya E."/>
        </authorList>
    </citation>
    <scope>NUCLEOTIDE SEQUENCE</scope>
    <source>
        <strain evidence="8">LIQ254RAFAR</strain>
    </source>
</reference>
<proteinExistence type="predicted"/>
<dbReference type="EMBL" id="JAPUFD010000007">
    <property type="protein sequence ID" value="MDI1488100.1"/>
    <property type="molecule type" value="Genomic_DNA"/>
</dbReference>
<dbReference type="GO" id="GO:0005886">
    <property type="term" value="C:plasma membrane"/>
    <property type="evidence" value="ECO:0007669"/>
    <property type="project" value="TreeGrafter"/>
</dbReference>
<evidence type="ECO:0000256" key="1">
    <source>
        <dbReference type="ARBA" id="ARBA00004141"/>
    </source>
</evidence>
<accession>A0AA43TVG5</accession>
<feature type="transmembrane region" description="Helical" evidence="6">
    <location>
        <begin position="248"/>
        <end position="266"/>
    </location>
</feature>
<dbReference type="CDD" id="cd17502">
    <property type="entry name" value="MFS_Azr1_MDR_like"/>
    <property type="match status" value="1"/>
</dbReference>
<evidence type="ECO:0000256" key="5">
    <source>
        <dbReference type="SAM" id="MobiDB-lite"/>
    </source>
</evidence>
<keyword evidence="9" id="KW-1185">Reference proteome</keyword>
<dbReference type="PANTHER" id="PTHR23501:SF201">
    <property type="entry name" value="MFS AFLATOXIN EFFLUX PUMP"/>
    <property type="match status" value="1"/>
</dbReference>
<keyword evidence="3 6" id="KW-1133">Transmembrane helix</keyword>
<comment type="subcellular location">
    <subcellularLocation>
        <location evidence="1">Membrane</location>
        <topology evidence="1">Multi-pass membrane protein</topology>
    </subcellularLocation>
</comment>
<evidence type="ECO:0000256" key="6">
    <source>
        <dbReference type="SAM" id="Phobius"/>
    </source>
</evidence>
<feature type="transmembrane region" description="Helical" evidence="6">
    <location>
        <begin position="174"/>
        <end position="195"/>
    </location>
</feature>
<evidence type="ECO:0000256" key="2">
    <source>
        <dbReference type="ARBA" id="ARBA00022692"/>
    </source>
</evidence>
<feature type="transmembrane region" description="Helical" evidence="6">
    <location>
        <begin position="315"/>
        <end position="336"/>
    </location>
</feature>
<evidence type="ECO:0000256" key="4">
    <source>
        <dbReference type="ARBA" id="ARBA00023136"/>
    </source>
</evidence>
<feature type="transmembrane region" description="Helical" evidence="6">
    <location>
        <begin position="442"/>
        <end position="461"/>
    </location>
</feature>
<feature type="transmembrane region" description="Helical" evidence="6">
    <location>
        <begin position="89"/>
        <end position="109"/>
    </location>
</feature>
<organism evidence="8 9">
    <name type="scientific">Ramalina farinacea</name>
    <dbReference type="NCBI Taxonomy" id="258253"/>
    <lineage>
        <taxon>Eukaryota</taxon>
        <taxon>Fungi</taxon>
        <taxon>Dikarya</taxon>
        <taxon>Ascomycota</taxon>
        <taxon>Pezizomycotina</taxon>
        <taxon>Lecanoromycetes</taxon>
        <taxon>OSLEUM clade</taxon>
        <taxon>Lecanoromycetidae</taxon>
        <taxon>Lecanorales</taxon>
        <taxon>Lecanorineae</taxon>
        <taxon>Ramalinaceae</taxon>
        <taxon>Ramalina</taxon>
    </lineage>
</organism>